<dbReference type="RefSeq" id="YP_008438593.1">
    <property type="nucleotide sequence ID" value="NC_022098.1"/>
</dbReference>
<name>S4VXY3_9VIRU</name>
<gene>
    <name evidence="2" type="ORF">psal_cds_1211</name>
</gene>
<dbReference type="Gene3D" id="2.40.128.20">
    <property type="match status" value="1"/>
</dbReference>
<dbReference type="CDD" id="cd19438">
    <property type="entry name" value="lipocalin_Blc-like"/>
    <property type="match status" value="1"/>
</dbReference>
<evidence type="ECO:0000259" key="1">
    <source>
        <dbReference type="Pfam" id="PF08212"/>
    </source>
</evidence>
<accession>S4VXY3</accession>
<proteinExistence type="predicted"/>
<evidence type="ECO:0000313" key="2">
    <source>
        <dbReference type="EMBL" id="AGO85514.1"/>
    </source>
</evidence>
<protein>
    <submittedName>
        <fullName evidence="2">Lipocalin domain containing protein</fullName>
    </submittedName>
</protein>
<feature type="domain" description="Lipocalin/cytosolic fatty-acid binding" evidence="1">
    <location>
        <begin position="73"/>
        <end position="212"/>
    </location>
</feature>
<dbReference type="EMBL" id="KC977571">
    <property type="protein sequence ID" value="AGO85514.1"/>
    <property type="molecule type" value="Genomic_DNA"/>
</dbReference>
<evidence type="ECO:0000313" key="3">
    <source>
        <dbReference type="Proteomes" id="UP000204584"/>
    </source>
</evidence>
<dbReference type="Pfam" id="PF08212">
    <property type="entry name" value="Lipocalin_2"/>
    <property type="match status" value="1"/>
</dbReference>
<dbReference type="KEGG" id="vg:16607301"/>
<dbReference type="InterPro" id="IPR012674">
    <property type="entry name" value="Calycin"/>
</dbReference>
<dbReference type="PANTHER" id="PTHR10612">
    <property type="entry name" value="APOLIPOPROTEIN D"/>
    <property type="match status" value="1"/>
</dbReference>
<keyword evidence="3" id="KW-1185">Reference proteome</keyword>
<dbReference type="GO" id="GO:0006950">
    <property type="term" value="P:response to stress"/>
    <property type="evidence" value="ECO:0007669"/>
    <property type="project" value="UniProtKB-ARBA"/>
</dbReference>
<dbReference type="InterPro" id="IPR047202">
    <property type="entry name" value="Lipocalin_Blc-like_dom"/>
</dbReference>
<dbReference type="SUPFAM" id="SSF50814">
    <property type="entry name" value="Lipocalins"/>
    <property type="match status" value="1"/>
</dbReference>
<dbReference type="InterPro" id="IPR000566">
    <property type="entry name" value="Lipocln_cytosolic_FA-bd_dom"/>
</dbReference>
<dbReference type="PANTHER" id="PTHR10612:SF34">
    <property type="entry name" value="APOLIPOPROTEIN D"/>
    <property type="match status" value="1"/>
</dbReference>
<reference evidence="2 3" key="1">
    <citation type="journal article" date="2013" name="Science">
        <title>Pandoraviruses: amoeba viruses with genomes up to 2.5 Mb reaching that of parasitic eukaryotes.</title>
        <authorList>
            <person name="Philippe N."/>
            <person name="Legendre M."/>
            <person name="Doutre G."/>
            <person name="Coute Y."/>
            <person name="Poirot O."/>
            <person name="Lescot M."/>
            <person name="Arslan D."/>
            <person name="Seltzer V."/>
            <person name="Bertaux L."/>
            <person name="Bruley C."/>
            <person name="Garin J."/>
            <person name="Claverie J.M."/>
            <person name="Abergel C."/>
        </authorList>
    </citation>
    <scope>NUCLEOTIDE SEQUENCE [LARGE SCALE GENOMIC DNA]</scope>
</reference>
<organism evidence="2 3">
    <name type="scientific">Pandoravirus salinus</name>
    <dbReference type="NCBI Taxonomy" id="1349410"/>
    <lineage>
        <taxon>Viruses</taxon>
        <taxon>Pandoravirus</taxon>
    </lineage>
</organism>
<dbReference type="GeneID" id="16607301"/>
<dbReference type="Proteomes" id="UP000204584">
    <property type="component" value="Segment"/>
</dbReference>
<sequence>MATRNDSEKERRHQQWWWWWQGWWRRPVSNGSGVATIRAGEARESPSLLTRLLAPAIDGGGAQDAVGPRPVDVDWLRWAGTWYEMARLPTPYERACTSVIPQATYMPRPDSPVIDVVNQCGDRRVRGVAHPVSAGRLWVDFGPGSDPTPQERALGNYVVLYVDSAYSKAIVATPDLQSAWALSRYACPEPGAVDRLVERMRHFGIDTSRLTVNRPAVSLSLR</sequence>